<proteinExistence type="inferred from homology"/>
<evidence type="ECO:0000313" key="6">
    <source>
        <dbReference type="EMBL" id="KIX96555.1"/>
    </source>
</evidence>
<sequence>MPSLREQVADLERRIVRDYDPEDDGYLLRPSDGEESEREGEDLRDDFSRAHYETVEKSRLRQPEQPTLDAKYGGVAVSRKALEDDGEDDDDPFAPVEEEEDDPFAPVEEEEDDPFAARNGGDMPGSEGVSEEENDNQLGSDVDQDEDSARDETVVGEDYAKRIKKRKGVSGEDYPRDEAERDGSDLSEEHSLDESDVSMDDDEASSSISSAASPPPPRAAKPSRSADREELRKAAFDSASTAALASALSAGAAADVKKGQAVKRQRQTFDRLLDARIKFQKGLTAMNELPPPGSLVDEEEVKTAAKQAEDAALALWSTIDSIRSAILSAREEQQGPPSSPGDDGDNKTEKQKTDLKRKRQPLNATRTTPLSEMWERYTSLEAHAHTHRRGVMDKWHAKTQPVLDPAPRSKLLKPSSSSSSRLTDVLDTYLATESSKLVAQSYSPSTQTYDDGAFYQSLLRDLVASRSSSSSSPTVVLPTKLHVSGSKHKRGVGGGVDTKASKGRKVRYTVHEKLENFMAPEDRSTWTESARHEFFGSLLGARIGALDERERSDDAEGGVDGILADGDGDEDTGEVEALRLFRR</sequence>
<dbReference type="Pfam" id="PF13339">
    <property type="entry name" value="AATF-Che1"/>
    <property type="match status" value="1"/>
</dbReference>
<evidence type="ECO:0000313" key="7">
    <source>
        <dbReference type="Proteomes" id="UP000053411"/>
    </source>
</evidence>
<feature type="compositionally biased region" description="Basic and acidic residues" evidence="3">
    <location>
        <begin position="45"/>
        <end position="62"/>
    </location>
</feature>
<dbReference type="AlphaFoldDB" id="A0A0D2H3Y7"/>
<accession>A0A0D2H3Y7</accession>
<dbReference type="GO" id="GO:0000462">
    <property type="term" value="P:maturation of SSU-rRNA from tricistronic rRNA transcript (SSU-rRNA, 5.8S rRNA, LSU-rRNA)"/>
    <property type="evidence" value="ECO:0007669"/>
    <property type="project" value="TreeGrafter"/>
</dbReference>
<dbReference type="InterPro" id="IPR012617">
    <property type="entry name" value="AATF_C"/>
</dbReference>
<evidence type="ECO:0000259" key="5">
    <source>
        <dbReference type="Pfam" id="PF13339"/>
    </source>
</evidence>
<evidence type="ECO:0000256" key="1">
    <source>
        <dbReference type="ARBA" id="ARBA00008966"/>
    </source>
</evidence>
<evidence type="ECO:0000259" key="4">
    <source>
        <dbReference type="Pfam" id="PF08164"/>
    </source>
</evidence>
<feature type="compositionally biased region" description="Basic and acidic residues" evidence="3">
    <location>
        <begin position="7"/>
        <end position="19"/>
    </location>
</feature>
<feature type="compositionally biased region" description="Low complexity" evidence="3">
    <location>
        <begin position="408"/>
        <end position="421"/>
    </location>
</feature>
<dbReference type="Proteomes" id="UP000053411">
    <property type="component" value="Unassembled WGS sequence"/>
</dbReference>
<protein>
    <recommendedName>
        <fullName evidence="2">Protein BFR2</fullName>
    </recommendedName>
</protein>
<dbReference type="PANTHER" id="PTHR15565">
    <property type="entry name" value="AATF PROTEIN APOPTOSIS ANTAGONIZING TRANSCRIPTION FACTOR"/>
    <property type="match status" value="1"/>
</dbReference>
<dbReference type="Pfam" id="PF08164">
    <property type="entry name" value="TRAUB"/>
    <property type="match status" value="1"/>
</dbReference>
<dbReference type="VEuPathDB" id="FungiDB:Z520_07821"/>
<dbReference type="InterPro" id="IPR039223">
    <property type="entry name" value="AATF/Bfr2"/>
</dbReference>
<name>A0A0D2H3Y7_9EURO</name>
<feature type="domain" description="AATF leucine zipper-containing" evidence="5">
    <location>
        <begin position="255"/>
        <end position="398"/>
    </location>
</feature>
<feature type="compositionally biased region" description="Acidic residues" evidence="3">
    <location>
        <begin position="84"/>
        <end position="114"/>
    </location>
</feature>
<keyword evidence="7" id="KW-1185">Reference proteome</keyword>
<feature type="compositionally biased region" description="Basic and acidic residues" evidence="3">
    <location>
        <begin position="344"/>
        <end position="354"/>
    </location>
</feature>
<feature type="region of interest" description="Disordered" evidence="3">
    <location>
        <begin position="1"/>
        <end position="237"/>
    </location>
</feature>
<feature type="compositionally biased region" description="Basic and acidic residues" evidence="3">
    <location>
        <begin position="150"/>
        <end position="161"/>
    </location>
</feature>
<feature type="compositionally biased region" description="Acidic residues" evidence="3">
    <location>
        <begin position="194"/>
        <end position="204"/>
    </location>
</feature>
<dbReference type="GeneID" id="27713567"/>
<dbReference type="OrthoDB" id="5783963at2759"/>
<feature type="compositionally biased region" description="Basic and acidic residues" evidence="3">
    <location>
        <begin position="224"/>
        <end position="235"/>
    </location>
</feature>
<reference evidence="6 7" key="1">
    <citation type="submission" date="2015-01" db="EMBL/GenBank/DDBJ databases">
        <title>The Genome Sequence of Fonsecaea multimorphosa CBS 102226.</title>
        <authorList>
            <consortium name="The Broad Institute Genomics Platform"/>
            <person name="Cuomo C."/>
            <person name="de Hoog S."/>
            <person name="Gorbushina A."/>
            <person name="Stielow B."/>
            <person name="Teixiera M."/>
            <person name="Abouelleil A."/>
            <person name="Chapman S.B."/>
            <person name="Priest M."/>
            <person name="Young S.K."/>
            <person name="Wortman J."/>
            <person name="Nusbaum C."/>
            <person name="Birren B."/>
        </authorList>
    </citation>
    <scope>NUCLEOTIDE SEQUENCE [LARGE SCALE GENOMIC DNA]</scope>
    <source>
        <strain evidence="6 7">CBS 102226</strain>
    </source>
</reference>
<dbReference type="PANTHER" id="PTHR15565:SF0">
    <property type="entry name" value="PROTEIN AATF"/>
    <property type="match status" value="1"/>
</dbReference>
<feature type="compositionally biased region" description="Basic and acidic residues" evidence="3">
    <location>
        <begin position="169"/>
        <end position="193"/>
    </location>
</feature>
<dbReference type="RefSeq" id="XP_016630678.1">
    <property type="nucleotide sequence ID" value="XM_016778318.1"/>
</dbReference>
<dbReference type="EMBL" id="KN848077">
    <property type="protein sequence ID" value="KIX96555.1"/>
    <property type="molecule type" value="Genomic_DNA"/>
</dbReference>
<feature type="region of interest" description="Disordered" evidence="3">
    <location>
        <begin position="547"/>
        <end position="571"/>
    </location>
</feature>
<feature type="domain" description="Apoptosis-antagonizing transcription factor C-terminal" evidence="4">
    <location>
        <begin position="455"/>
        <end position="539"/>
    </location>
</feature>
<dbReference type="STRING" id="1442371.A0A0D2H3Y7"/>
<dbReference type="GO" id="GO:0005730">
    <property type="term" value="C:nucleolus"/>
    <property type="evidence" value="ECO:0007669"/>
    <property type="project" value="TreeGrafter"/>
</dbReference>
<evidence type="ECO:0000256" key="3">
    <source>
        <dbReference type="SAM" id="MobiDB-lite"/>
    </source>
</evidence>
<evidence type="ECO:0000256" key="2">
    <source>
        <dbReference type="ARBA" id="ARBA00013850"/>
    </source>
</evidence>
<feature type="region of interest" description="Disordered" evidence="3">
    <location>
        <begin position="401"/>
        <end position="422"/>
    </location>
</feature>
<organism evidence="6 7">
    <name type="scientific">Fonsecaea multimorphosa CBS 102226</name>
    <dbReference type="NCBI Taxonomy" id="1442371"/>
    <lineage>
        <taxon>Eukaryota</taxon>
        <taxon>Fungi</taxon>
        <taxon>Dikarya</taxon>
        <taxon>Ascomycota</taxon>
        <taxon>Pezizomycotina</taxon>
        <taxon>Eurotiomycetes</taxon>
        <taxon>Chaetothyriomycetidae</taxon>
        <taxon>Chaetothyriales</taxon>
        <taxon>Herpotrichiellaceae</taxon>
        <taxon>Fonsecaea</taxon>
    </lineage>
</organism>
<dbReference type="InterPro" id="IPR025160">
    <property type="entry name" value="AATF"/>
</dbReference>
<feature type="compositionally biased region" description="Acidic residues" evidence="3">
    <location>
        <begin position="33"/>
        <end position="44"/>
    </location>
</feature>
<gene>
    <name evidence="6" type="ORF">Z520_07821</name>
</gene>
<comment type="similarity">
    <text evidence="1">Belongs to the AATF family.</text>
</comment>
<feature type="region of interest" description="Disordered" evidence="3">
    <location>
        <begin position="329"/>
        <end position="370"/>
    </location>
</feature>